<keyword evidence="3" id="KW-0812">Transmembrane</keyword>
<evidence type="ECO:0000256" key="3">
    <source>
        <dbReference type="SAM" id="Phobius"/>
    </source>
</evidence>
<organism evidence="6 7">
    <name type="scientific">Acipenser oxyrinchus oxyrinchus</name>
    <dbReference type="NCBI Taxonomy" id="40147"/>
    <lineage>
        <taxon>Eukaryota</taxon>
        <taxon>Metazoa</taxon>
        <taxon>Chordata</taxon>
        <taxon>Craniata</taxon>
        <taxon>Vertebrata</taxon>
        <taxon>Euteleostomi</taxon>
        <taxon>Actinopterygii</taxon>
        <taxon>Chondrostei</taxon>
        <taxon>Acipenseriformes</taxon>
        <taxon>Acipenseridae</taxon>
        <taxon>Acipenser</taxon>
    </lineage>
</organism>
<feature type="chain" id="PRO_5042070621" evidence="4">
    <location>
        <begin position="21"/>
        <end position="1103"/>
    </location>
</feature>
<sequence length="1103" mass="117816">MVSAAAWLWILSVAAQQAWTTSLPMMPAMNFTLQGFPPAYLRTAERLVSRCFGNGKPSTAHPGFSVSSSTVQFVNMTRPLPVFLPPLPLLNGMIFMNKADENFFRSLEMLRNISGDVPHSLLCPLHSMAAPLAWSTLLGSGGAVDPARFRLLLWGAEPLIRLGLQLDSLSALPMAGFNAGQRETMMGVFNQHYDVLPPGDREKLLHWVKHCVAMEMFNCSMGQPMGNGGKSEKDPRVKCLPRLRWLKAHTMAVLGRFLSLVPPSELEDIQSDELCCFFNHSLSESMFGNMYDLNHSQGRSLLSKLMTGCLDPAHNEESIGRLGALACFYDNVGALSDNASRSLLPLLSDCRNPGIKQLQRQLAEKVLGSGPLTKQVMVTLGPAAPALSLAQLSSLSAADIQDSLASLARVSWRREQASALASKYLSKVQISSPDDLMKMGTLVKGVSSAVLGSLKGDQLLRASGLEETARNLSPLQRKALVNAIQRDVNASALLQSLAGSLVGCLALHTLQQASVDSVGVIQGKSWNRGQAAHLVKKLFSRGIQPSDIRMLGSALQGVTCELIDSIGDPSMLETAAILFENKAWLSQHQLACSAKKLWAALNRTRADYFGSMNNSELQDVPPVFLLHLTLPQLSSLPARVCPCLLEKLSAVNLSLLPRRSPLRPALREKAFACLVMPALFPCVSKAISPLHHWETKPSDWSAEVVMSLGPLLALFNSSCLRTVSNTVQLKDTLTDLLSSQPPPPLTPGPLDFDTYLNLSSIRETLFHLSTSHQRTRRAVSCPVSLTLQEILDLGDANVHWSPDQLSCMSNKTFVDGLSTLAAVNGFADQQLAALKGQAIQAWGPPSGYSAEQTLALGCLLPAFNSSELGLVEVSSVDTLSAVAPCSGWTQEKRAALLQRFLQQSLLTPSSLGAVQLAGLGGFLCGMSETQVSQINVEAYRLAAAMVGAVSCPPAIMGALKSKAVTSFGDVKNWTASELSEIGNVLAGASAAELKTLDPSAMPFISPSAIPLIPADRLAALSVTQLRALGPVNAAMVTGEQAAVLSQAQREALSDAVGVAVERAVVVVVKETGTAAPLKGGSDQLGILGVLVMVLPLLLLALSP</sequence>
<evidence type="ECO:0000256" key="4">
    <source>
        <dbReference type="SAM" id="SignalP"/>
    </source>
</evidence>
<dbReference type="Pfam" id="PF21058">
    <property type="entry name" value="Stereocilin"/>
    <property type="match status" value="1"/>
</dbReference>
<keyword evidence="1 4" id="KW-0732">Signal</keyword>
<accession>A0AAD8FUS9</accession>
<dbReference type="PANTHER" id="PTHR23412:SF21">
    <property type="entry name" value="OTOANCORIN ISOFORM X1"/>
    <property type="match status" value="1"/>
</dbReference>
<name>A0AAD8FUS9_ACIOX</name>
<evidence type="ECO:0000256" key="2">
    <source>
        <dbReference type="ARBA" id="ARBA00023180"/>
    </source>
</evidence>
<keyword evidence="7" id="KW-1185">Reference proteome</keyword>
<evidence type="ECO:0000313" key="7">
    <source>
        <dbReference type="Proteomes" id="UP001230051"/>
    </source>
</evidence>
<dbReference type="AlphaFoldDB" id="A0AAD8FUS9"/>
<evidence type="ECO:0000256" key="1">
    <source>
        <dbReference type="ARBA" id="ARBA00022729"/>
    </source>
</evidence>
<feature type="domain" description="Stereocilin LRR" evidence="5">
    <location>
        <begin position="293"/>
        <end position="459"/>
    </location>
</feature>
<dbReference type="GO" id="GO:0009986">
    <property type="term" value="C:cell surface"/>
    <property type="evidence" value="ECO:0007669"/>
    <property type="project" value="TreeGrafter"/>
</dbReference>
<dbReference type="InterPro" id="IPR048992">
    <property type="entry name" value="Stereocilin_LRR"/>
</dbReference>
<evidence type="ECO:0000259" key="5">
    <source>
        <dbReference type="Pfam" id="PF21058"/>
    </source>
</evidence>
<keyword evidence="3" id="KW-1133">Transmembrane helix</keyword>
<protein>
    <submittedName>
        <fullName evidence="6">Otoancorin</fullName>
    </submittedName>
</protein>
<gene>
    <name evidence="6" type="primary">Otoa</name>
    <name evidence="6" type="ORF">AOXY_G28143</name>
</gene>
<comment type="caution">
    <text evidence="6">The sequence shown here is derived from an EMBL/GenBank/DDBJ whole genome shotgun (WGS) entry which is preliminary data.</text>
</comment>
<reference evidence="6" key="1">
    <citation type="submission" date="2022-02" db="EMBL/GenBank/DDBJ databases">
        <title>Atlantic sturgeon de novo genome assembly.</title>
        <authorList>
            <person name="Stock M."/>
            <person name="Klopp C."/>
            <person name="Guiguen Y."/>
            <person name="Cabau C."/>
            <person name="Parinello H."/>
            <person name="Santidrian Yebra-Pimentel E."/>
            <person name="Kuhl H."/>
            <person name="Dirks R.P."/>
            <person name="Guessner J."/>
            <person name="Wuertz S."/>
            <person name="Du K."/>
            <person name="Schartl M."/>
        </authorList>
    </citation>
    <scope>NUCLEOTIDE SEQUENCE</scope>
    <source>
        <strain evidence="6">STURGEONOMICS-FGT-2020</strain>
        <tissue evidence="6">Whole blood</tissue>
    </source>
</reference>
<dbReference type="EMBL" id="JAGXEW010000034">
    <property type="protein sequence ID" value="KAK1154636.1"/>
    <property type="molecule type" value="Genomic_DNA"/>
</dbReference>
<proteinExistence type="predicted"/>
<dbReference type="GO" id="GO:0007160">
    <property type="term" value="P:cell-matrix adhesion"/>
    <property type="evidence" value="ECO:0007669"/>
    <property type="project" value="TreeGrafter"/>
</dbReference>
<keyword evidence="2" id="KW-0325">Glycoprotein</keyword>
<keyword evidence="3" id="KW-0472">Membrane</keyword>
<feature type="transmembrane region" description="Helical" evidence="3">
    <location>
        <begin position="1084"/>
        <end position="1101"/>
    </location>
</feature>
<dbReference type="InterPro" id="IPR026664">
    <property type="entry name" value="Stereocilin-rel"/>
</dbReference>
<dbReference type="PANTHER" id="PTHR23412">
    <property type="entry name" value="STEREOCILIN RELATED"/>
    <property type="match status" value="1"/>
</dbReference>
<evidence type="ECO:0000313" key="6">
    <source>
        <dbReference type="EMBL" id="KAK1154636.1"/>
    </source>
</evidence>
<feature type="signal peptide" evidence="4">
    <location>
        <begin position="1"/>
        <end position="20"/>
    </location>
</feature>
<dbReference type="Proteomes" id="UP001230051">
    <property type="component" value="Unassembled WGS sequence"/>
</dbReference>